<evidence type="ECO:0000313" key="4">
    <source>
        <dbReference type="EMBL" id="KAK2968566.1"/>
    </source>
</evidence>
<name>A0AA88U4P3_9ASTE</name>
<evidence type="ECO:0008006" key="6">
    <source>
        <dbReference type="Google" id="ProtNLM"/>
    </source>
</evidence>
<organism evidence="4 5">
    <name type="scientific">Escallonia rubra</name>
    <dbReference type="NCBI Taxonomy" id="112253"/>
    <lineage>
        <taxon>Eukaryota</taxon>
        <taxon>Viridiplantae</taxon>
        <taxon>Streptophyta</taxon>
        <taxon>Embryophyta</taxon>
        <taxon>Tracheophyta</taxon>
        <taxon>Spermatophyta</taxon>
        <taxon>Magnoliopsida</taxon>
        <taxon>eudicotyledons</taxon>
        <taxon>Gunneridae</taxon>
        <taxon>Pentapetalae</taxon>
        <taxon>asterids</taxon>
        <taxon>campanulids</taxon>
        <taxon>Escalloniales</taxon>
        <taxon>Escalloniaceae</taxon>
        <taxon>Escallonia</taxon>
    </lineage>
</organism>
<protein>
    <recommendedName>
        <fullName evidence="6">Ycf20</fullName>
    </recommendedName>
</protein>
<proteinExistence type="inferred from homology"/>
<comment type="similarity">
    <text evidence="1">Belongs to the ycf20 family.</text>
</comment>
<evidence type="ECO:0000256" key="2">
    <source>
        <dbReference type="SAM" id="MobiDB-lite"/>
    </source>
</evidence>
<keyword evidence="3" id="KW-1133">Transmembrane helix</keyword>
<dbReference type="PANTHER" id="PTHR33787">
    <property type="match status" value="1"/>
</dbReference>
<dbReference type="InterPro" id="IPR007572">
    <property type="entry name" value="Uncharacterised_Ycf20"/>
</dbReference>
<dbReference type="Pfam" id="PF04483">
    <property type="entry name" value="DUF565"/>
    <property type="match status" value="1"/>
</dbReference>
<reference evidence="4" key="1">
    <citation type="submission" date="2022-12" db="EMBL/GenBank/DDBJ databases">
        <title>Draft genome assemblies for two species of Escallonia (Escalloniales).</title>
        <authorList>
            <person name="Chanderbali A."/>
            <person name="Dervinis C."/>
            <person name="Anghel I."/>
            <person name="Soltis D."/>
            <person name="Soltis P."/>
            <person name="Zapata F."/>
        </authorList>
    </citation>
    <scope>NUCLEOTIDE SEQUENCE</scope>
    <source>
        <strain evidence="4">UCBG92.1500</strain>
        <tissue evidence="4">Leaf</tissue>
    </source>
</reference>
<accession>A0AA88U4P3</accession>
<evidence type="ECO:0000256" key="3">
    <source>
        <dbReference type="SAM" id="Phobius"/>
    </source>
</evidence>
<evidence type="ECO:0000313" key="5">
    <source>
        <dbReference type="Proteomes" id="UP001187471"/>
    </source>
</evidence>
<comment type="caution">
    <text evidence="4">The sequence shown here is derived from an EMBL/GenBank/DDBJ whole genome shotgun (WGS) entry which is preliminary data.</text>
</comment>
<dbReference type="EMBL" id="JAVXUO010002907">
    <property type="protein sequence ID" value="KAK2968566.1"/>
    <property type="molecule type" value="Genomic_DNA"/>
</dbReference>
<dbReference type="AlphaFoldDB" id="A0AA88U4P3"/>
<dbReference type="PANTHER" id="PTHR33787:SF3">
    <property type="entry name" value="YCF20-LIKE PROTEIN"/>
    <property type="match status" value="1"/>
</dbReference>
<keyword evidence="5" id="KW-1185">Reference proteome</keyword>
<feature type="compositionally biased region" description="Low complexity" evidence="2">
    <location>
        <begin position="70"/>
        <end position="87"/>
    </location>
</feature>
<sequence>MPSLGNLTSTRLPTAESFRSRFTALHFAAYLHRATLLFGNMLNARLCVSPEAQLYFVTSSKRGSRSIRCSVSGSGSTPSSTNSTRSGTRLTRTIRAFQIKLIARIKELKRDFPVKLLFFLVGFYCATVFVTVIGQTGDWDILSAALSVTVVEAIGALMYGASLSKLKKVKDLITMFNYWKAGVSLGFRCSPWEFNGNHKKGRRISREYQGTCGILVQQLLIYLYNSFVEVVPISMKRPLGLASSHALQLDTYPNSAGAFCHHYGSNTGVSKKKAISGEHPQDIASCTLDIT</sequence>
<gene>
    <name evidence="4" type="ORF">RJ640_006757</name>
</gene>
<feature type="transmembrane region" description="Helical" evidence="3">
    <location>
        <begin position="116"/>
        <end position="135"/>
    </location>
</feature>
<evidence type="ECO:0000256" key="1">
    <source>
        <dbReference type="ARBA" id="ARBA00009846"/>
    </source>
</evidence>
<feature type="transmembrane region" description="Helical" evidence="3">
    <location>
        <begin position="141"/>
        <end position="161"/>
    </location>
</feature>
<keyword evidence="3" id="KW-0472">Membrane</keyword>
<feature type="region of interest" description="Disordered" evidence="2">
    <location>
        <begin position="68"/>
        <end position="87"/>
    </location>
</feature>
<dbReference type="Proteomes" id="UP001187471">
    <property type="component" value="Unassembled WGS sequence"/>
</dbReference>
<keyword evidence="3" id="KW-0812">Transmembrane</keyword>